<protein>
    <submittedName>
        <fullName evidence="1">Uncharacterized protein</fullName>
    </submittedName>
</protein>
<proteinExistence type="predicted"/>
<reference evidence="1 2" key="1">
    <citation type="submission" date="2017-03" db="EMBL/GenBank/DDBJ databases">
        <authorList>
            <person name="Afonso C.L."/>
            <person name="Miller P.J."/>
            <person name="Scott M.A."/>
            <person name="Spackman E."/>
            <person name="Goraichik I."/>
            <person name="Dimitrov K.M."/>
            <person name="Suarez D.L."/>
            <person name="Swayne D.E."/>
        </authorList>
    </citation>
    <scope>NUCLEOTIDE SEQUENCE [LARGE SCALE GENOMIC DNA]</scope>
    <source>
        <strain evidence="1 2">CECT 8397</strain>
    </source>
</reference>
<sequence>MRYNEYAGDNILRDAFQLYRRNNLTRSQQAFSRRILGMGPSYYSCMVTRNRQPSRRVLETLMSVTKTIMATFVGNPHFRQPYAENLNQAYDQLEQLVARINVEMTFVEVMDDLQVLEDA</sequence>
<organism evidence="1 2">
    <name type="scientific">Pseudooctadecabacter jejudonensis</name>
    <dbReference type="NCBI Taxonomy" id="1391910"/>
    <lineage>
        <taxon>Bacteria</taxon>
        <taxon>Pseudomonadati</taxon>
        <taxon>Pseudomonadota</taxon>
        <taxon>Alphaproteobacteria</taxon>
        <taxon>Rhodobacterales</taxon>
        <taxon>Paracoccaceae</taxon>
        <taxon>Pseudooctadecabacter</taxon>
    </lineage>
</organism>
<accession>A0A1Y5SIR0</accession>
<dbReference type="EMBL" id="FWFT01000003">
    <property type="protein sequence ID" value="SLN41733.1"/>
    <property type="molecule type" value="Genomic_DNA"/>
</dbReference>
<dbReference type="Proteomes" id="UP000193623">
    <property type="component" value="Unassembled WGS sequence"/>
</dbReference>
<dbReference type="AlphaFoldDB" id="A0A1Y5SIR0"/>
<dbReference type="Pfam" id="PF20331">
    <property type="entry name" value="DUF6626"/>
    <property type="match status" value="1"/>
</dbReference>
<evidence type="ECO:0000313" key="1">
    <source>
        <dbReference type="EMBL" id="SLN41733.1"/>
    </source>
</evidence>
<dbReference type="InterPro" id="IPR046734">
    <property type="entry name" value="DUF6626"/>
</dbReference>
<name>A0A1Y5SIR0_9RHOB</name>
<gene>
    <name evidence="1" type="ORF">PSJ8397_02105</name>
</gene>
<evidence type="ECO:0000313" key="2">
    <source>
        <dbReference type="Proteomes" id="UP000193623"/>
    </source>
</evidence>
<keyword evidence="2" id="KW-1185">Reference proteome</keyword>
<dbReference type="RefSeq" id="WP_306372141.1">
    <property type="nucleotide sequence ID" value="NZ_FWFT01000003.1"/>
</dbReference>